<dbReference type="Pfam" id="PF01370">
    <property type="entry name" value="Epimerase"/>
    <property type="match status" value="1"/>
</dbReference>
<feature type="domain" description="NAD-dependent epimerase/dehydratase" evidence="1">
    <location>
        <begin position="3"/>
        <end position="227"/>
    </location>
</feature>
<name>A0A0B7HLB6_9FLAO</name>
<dbReference type="Proteomes" id="UP000038083">
    <property type="component" value="Unassembled WGS sequence"/>
</dbReference>
<accession>A0A0B7HLB6</accession>
<dbReference type="AlphaFoldDB" id="A0A0B7HLB6"/>
<dbReference type="InterPro" id="IPR051783">
    <property type="entry name" value="NAD(P)-dependent_oxidoreduct"/>
</dbReference>
<dbReference type="EMBL" id="CDOG01000030">
    <property type="protein sequence ID" value="CEN39454.1"/>
    <property type="molecule type" value="Genomic_DNA"/>
</dbReference>
<dbReference type="SUPFAM" id="SSF51735">
    <property type="entry name" value="NAD(P)-binding Rossmann-fold domains"/>
    <property type="match status" value="1"/>
</dbReference>
<reference evidence="2 3" key="1">
    <citation type="submission" date="2015-01" db="EMBL/GenBank/DDBJ databases">
        <authorList>
            <person name="MANFREDI Pablo"/>
        </authorList>
    </citation>
    <scope>NUCLEOTIDE SEQUENCE [LARGE SCALE GENOMIC DNA]</scope>
    <source>
        <strain evidence="2 3">Ccy74</strain>
    </source>
</reference>
<dbReference type="Gene3D" id="3.40.50.720">
    <property type="entry name" value="NAD(P)-binding Rossmann-like Domain"/>
    <property type="match status" value="1"/>
</dbReference>
<dbReference type="InterPro" id="IPR036291">
    <property type="entry name" value="NAD(P)-bd_dom_sf"/>
</dbReference>
<evidence type="ECO:0000313" key="2">
    <source>
        <dbReference type="EMBL" id="CEN39454.1"/>
    </source>
</evidence>
<dbReference type="InterPro" id="IPR001509">
    <property type="entry name" value="Epimerase_deHydtase"/>
</dbReference>
<evidence type="ECO:0000313" key="3">
    <source>
        <dbReference type="Proteomes" id="UP000038083"/>
    </source>
</evidence>
<organism evidence="2 3">
    <name type="scientific">Capnocytophaga cynodegmi</name>
    <dbReference type="NCBI Taxonomy" id="28189"/>
    <lineage>
        <taxon>Bacteria</taxon>
        <taxon>Pseudomonadati</taxon>
        <taxon>Bacteroidota</taxon>
        <taxon>Flavobacteriia</taxon>
        <taxon>Flavobacteriales</taxon>
        <taxon>Flavobacteriaceae</taxon>
        <taxon>Capnocytophaga</taxon>
    </lineage>
</organism>
<dbReference type="PANTHER" id="PTHR48079:SF6">
    <property type="entry name" value="NAD(P)-BINDING DOMAIN-CONTAINING PROTEIN-RELATED"/>
    <property type="match status" value="1"/>
</dbReference>
<dbReference type="GO" id="GO:0004029">
    <property type="term" value="F:aldehyde dehydrogenase (NAD+) activity"/>
    <property type="evidence" value="ECO:0007669"/>
    <property type="project" value="TreeGrafter"/>
</dbReference>
<protein>
    <submittedName>
        <fullName evidence="2">NAD-binding protein</fullName>
    </submittedName>
</protein>
<dbReference type="GO" id="GO:0005737">
    <property type="term" value="C:cytoplasm"/>
    <property type="evidence" value="ECO:0007669"/>
    <property type="project" value="TreeGrafter"/>
</dbReference>
<proteinExistence type="predicted"/>
<sequence>MMILVTGGTGQIGSHLLFYLTQKEDRKIRAIYRFASSLEKIKNIFKRLSHTGEKQFSQIEWVKADINDIPSLETVFRDVSYVFHATGFISFQPIDFEKLIKINVEGTANIVNLCIDFKVKKLCHVSSVSALSSSVGKITNESSDWNPEDNNHDYAISKHGAEMEVWRGSQEGLKVVIVNPSVVLGAYFWNSGSGLLFEKVAKGLTFYPSGGTGFVDVEDVAKAMIALQFSEVENQRFVLNGSNQTYEYILKKIANYLAVKSPRKKISHRTLRLLAYLDSFLSFLCLKKRTLTPRSADSLGRIITYDGSKISEFVDFQYKNIDNSLKEICEKYHK</sequence>
<gene>
    <name evidence="2" type="ORF">CCYN74_360007</name>
</gene>
<evidence type="ECO:0000259" key="1">
    <source>
        <dbReference type="Pfam" id="PF01370"/>
    </source>
</evidence>
<dbReference type="PANTHER" id="PTHR48079">
    <property type="entry name" value="PROTEIN YEEZ"/>
    <property type="match status" value="1"/>
</dbReference>